<keyword evidence="4" id="KW-0175">Coiled coil</keyword>
<evidence type="ECO:0000256" key="1">
    <source>
        <dbReference type="ARBA" id="ARBA00023224"/>
    </source>
</evidence>
<dbReference type="EMBL" id="LZFO01000019">
    <property type="protein sequence ID" value="OFI05889.1"/>
    <property type="molecule type" value="Genomic_DNA"/>
</dbReference>
<feature type="transmembrane region" description="Helical" evidence="5">
    <location>
        <begin position="20"/>
        <end position="38"/>
    </location>
</feature>
<dbReference type="InterPro" id="IPR004089">
    <property type="entry name" value="MCPsignal_dom"/>
</dbReference>
<evidence type="ECO:0000256" key="2">
    <source>
        <dbReference type="ARBA" id="ARBA00029447"/>
    </source>
</evidence>
<keyword evidence="1 3" id="KW-0807">Transducer</keyword>
<dbReference type="Gene3D" id="3.30.450.20">
    <property type="entry name" value="PAS domain"/>
    <property type="match status" value="1"/>
</dbReference>
<dbReference type="InterPro" id="IPR029151">
    <property type="entry name" value="Sensor-like_sf"/>
</dbReference>
<name>A0A1E8EY59_9CLOT</name>
<feature type="transmembrane region" description="Helical" evidence="5">
    <location>
        <begin position="290"/>
        <end position="314"/>
    </location>
</feature>
<keyword evidence="5" id="KW-0812">Transmembrane</keyword>
<protein>
    <submittedName>
        <fullName evidence="8">Methyl-accepting chemotaxis protein McpA</fullName>
    </submittedName>
</protein>
<evidence type="ECO:0000256" key="5">
    <source>
        <dbReference type="SAM" id="Phobius"/>
    </source>
</evidence>
<keyword evidence="5" id="KW-0472">Membrane</keyword>
<comment type="caution">
    <text evidence="8">The sequence shown here is derived from an EMBL/GenBank/DDBJ whole genome shotgun (WGS) entry which is preliminary data.</text>
</comment>
<dbReference type="SUPFAM" id="SSF103190">
    <property type="entry name" value="Sensory domain-like"/>
    <property type="match status" value="2"/>
</dbReference>
<evidence type="ECO:0000313" key="9">
    <source>
        <dbReference type="Proteomes" id="UP000175744"/>
    </source>
</evidence>
<dbReference type="STRING" id="1121290.CLAOCE_14340"/>
<feature type="domain" description="Methyl-accepting transducer" evidence="6">
    <location>
        <begin position="389"/>
        <end position="646"/>
    </location>
</feature>
<comment type="similarity">
    <text evidence="2">Belongs to the methyl-accepting chemotaxis (MCP) protein family.</text>
</comment>
<dbReference type="Pfam" id="PF00015">
    <property type="entry name" value="MCPsignal"/>
    <property type="match status" value="1"/>
</dbReference>
<gene>
    <name evidence="8" type="primary">mcpA_2</name>
    <name evidence="8" type="ORF">CLOACE_14340</name>
</gene>
<sequence length="675" mass="74314">MRNNLLKNRSIKFKVLTVPLSIFVIVLLLICTLSSIMIKERLLNQVKTEGTHLGTVISSQMTKSSKAVDVIDENIEDRIITLAEFLNVQGDKINNNEYLKQVCRIFKVDEVNVADKNGKIIYSNIPSSIGREVKTDNVGYVVLSGKKNSVMEKIRKSQNDENYYKYGYVKKNNGGLFQIGILANKIEKLNSSLKNQTILEEIAKSKNIVYAAVVDKNLKITSHSDRTKIDNSIDKKNIEKVVKQGENITDMYYYKEKGEKVFNVIVPIYKDGVREGALDLGLSLENTNKAIIRVITLISIIGVIALIAAVFVLLNISKDVTNPLKDIVLVSQKIAEGELDNTIEVDGKDEIGVLGRNFAQMSSNLRQSMIDIKEQTNKVEEMSSQLNANSQQMTSVTNEVTNAVQEVTKGATEQANDLVEIVNSVEDLSKEVQNIHNKLKYVKDSSETTESKANVGKEQINVLLKSIEDIKSSFQVVVDKVNNLNESVSQVGNITEVINGISEQTNLLALNAAIEAARAGEAGKGFAVVAEEVRKLAEMSKESTDKIQNLVQAISAETGNVIQTSNEVNGLVEGQVNIVEKSVLSFNDILDSISQIAPFIEETYESLKNTLTSKDIVSSKVEAVTAVSQENSASAEEISASSEEVLANSEEVSRHAEELNEVADKLGEATNKFKI</sequence>
<dbReference type="CDD" id="cd06225">
    <property type="entry name" value="HAMP"/>
    <property type="match status" value="1"/>
</dbReference>
<dbReference type="PATRIC" id="fig|1121290.3.peg.1418"/>
<dbReference type="Pfam" id="PF00672">
    <property type="entry name" value="HAMP"/>
    <property type="match status" value="1"/>
</dbReference>
<keyword evidence="9" id="KW-1185">Reference proteome</keyword>
<dbReference type="Gene3D" id="1.10.287.950">
    <property type="entry name" value="Methyl-accepting chemotaxis protein"/>
    <property type="match status" value="1"/>
</dbReference>
<organism evidence="8 9">
    <name type="scientific">Clostridium acetireducens DSM 10703</name>
    <dbReference type="NCBI Taxonomy" id="1121290"/>
    <lineage>
        <taxon>Bacteria</taxon>
        <taxon>Bacillati</taxon>
        <taxon>Bacillota</taxon>
        <taxon>Clostridia</taxon>
        <taxon>Eubacteriales</taxon>
        <taxon>Clostridiaceae</taxon>
        <taxon>Clostridium</taxon>
    </lineage>
</organism>
<dbReference type="PROSITE" id="PS50885">
    <property type="entry name" value="HAMP"/>
    <property type="match status" value="1"/>
</dbReference>
<dbReference type="PANTHER" id="PTHR32089:SF112">
    <property type="entry name" value="LYSOZYME-LIKE PROTEIN-RELATED"/>
    <property type="match status" value="1"/>
</dbReference>
<reference evidence="8 9" key="1">
    <citation type="submission" date="2016-06" db="EMBL/GenBank/DDBJ databases">
        <title>Genome sequence of Clostridium acetireducens DSM 10703.</title>
        <authorList>
            <person name="Poehlein A."/>
            <person name="Fluechter S."/>
            <person name="Duerre P."/>
            <person name="Daniel R."/>
        </authorList>
    </citation>
    <scope>NUCLEOTIDE SEQUENCE [LARGE SCALE GENOMIC DNA]</scope>
    <source>
        <strain evidence="8 9">DSM 10703</strain>
    </source>
</reference>
<evidence type="ECO:0000259" key="6">
    <source>
        <dbReference type="PROSITE" id="PS50111"/>
    </source>
</evidence>
<evidence type="ECO:0000256" key="4">
    <source>
        <dbReference type="SAM" id="Coils"/>
    </source>
</evidence>
<evidence type="ECO:0000313" key="8">
    <source>
        <dbReference type="EMBL" id="OFI05889.1"/>
    </source>
</evidence>
<feature type="coiled-coil region" evidence="4">
    <location>
        <begin position="365"/>
        <end position="392"/>
    </location>
</feature>
<dbReference type="InterPro" id="IPR003660">
    <property type="entry name" value="HAMP_dom"/>
</dbReference>
<dbReference type="SMART" id="SM00304">
    <property type="entry name" value="HAMP"/>
    <property type="match status" value="1"/>
</dbReference>
<dbReference type="Gene3D" id="1.10.8.500">
    <property type="entry name" value="HAMP domain in histidine kinase"/>
    <property type="match status" value="1"/>
</dbReference>
<evidence type="ECO:0000259" key="7">
    <source>
        <dbReference type="PROSITE" id="PS50885"/>
    </source>
</evidence>
<accession>A0A1E8EY59</accession>
<dbReference type="Proteomes" id="UP000175744">
    <property type="component" value="Unassembled WGS sequence"/>
</dbReference>
<dbReference type="AlphaFoldDB" id="A0A1E8EY59"/>
<dbReference type="CDD" id="cd11386">
    <property type="entry name" value="MCP_signal"/>
    <property type="match status" value="1"/>
</dbReference>
<evidence type="ECO:0000256" key="3">
    <source>
        <dbReference type="PROSITE-ProRule" id="PRU00284"/>
    </source>
</evidence>
<dbReference type="PANTHER" id="PTHR32089">
    <property type="entry name" value="METHYL-ACCEPTING CHEMOTAXIS PROTEIN MCPB"/>
    <property type="match status" value="1"/>
</dbReference>
<dbReference type="SMART" id="SM00283">
    <property type="entry name" value="MA"/>
    <property type="match status" value="1"/>
</dbReference>
<dbReference type="SUPFAM" id="SSF58104">
    <property type="entry name" value="Methyl-accepting chemotaxis protein (MCP) signaling domain"/>
    <property type="match status" value="1"/>
</dbReference>
<dbReference type="RefSeq" id="WP_084027576.1">
    <property type="nucleotide sequence ID" value="NZ_LZFO01000019.1"/>
</dbReference>
<dbReference type="PROSITE" id="PS50111">
    <property type="entry name" value="CHEMOTAXIS_TRANSDUC_2"/>
    <property type="match status" value="1"/>
</dbReference>
<keyword evidence="5" id="KW-1133">Transmembrane helix</keyword>
<dbReference type="GO" id="GO:0016020">
    <property type="term" value="C:membrane"/>
    <property type="evidence" value="ECO:0007669"/>
    <property type="project" value="InterPro"/>
</dbReference>
<feature type="domain" description="HAMP" evidence="7">
    <location>
        <begin position="318"/>
        <end position="370"/>
    </location>
</feature>
<dbReference type="GO" id="GO:0007165">
    <property type="term" value="P:signal transduction"/>
    <property type="evidence" value="ECO:0007669"/>
    <property type="project" value="UniProtKB-KW"/>
</dbReference>
<dbReference type="OrthoDB" id="369336at2"/>
<proteinExistence type="inferred from homology"/>